<dbReference type="InterPro" id="IPR012318">
    <property type="entry name" value="HTH_CRP"/>
</dbReference>
<dbReference type="InterPro" id="IPR036388">
    <property type="entry name" value="WH-like_DNA-bd_sf"/>
</dbReference>
<dbReference type="SMART" id="SM00419">
    <property type="entry name" value="HTH_CRP"/>
    <property type="match status" value="1"/>
</dbReference>
<dbReference type="SMART" id="SM00100">
    <property type="entry name" value="cNMP"/>
    <property type="match status" value="1"/>
</dbReference>
<keyword evidence="3" id="KW-0010">Activator</keyword>
<dbReference type="PROSITE" id="PS51063">
    <property type="entry name" value="HTH_CRP_2"/>
    <property type="match status" value="1"/>
</dbReference>
<dbReference type="PANTHER" id="PTHR24567">
    <property type="entry name" value="CRP FAMILY TRANSCRIPTIONAL REGULATORY PROTEIN"/>
    <property type="match status" value="1"/>
</dbReference>
<dbReference type="InterPro" id="IPR050397">
    <property type="entry name" value="Env_Response_Regulators"/>
</dbReference>
<keyword evidence="8" id="KW-1185">Reference proteome</keyword>
<dbReference type="InterPro" id="IPR000595">
    <property type="entry name" value="cNMP-bd_dom"/>
</dbReference>
<protein>
    <submittedName>
        <fullName evidence="7">Crp/Fnr family transcriptional regulator</fullName>
    </submittedName>
</protein>
<dbReference type="PANTHER" id="PTHR24567:SF28">
    <property type="entry name" value="LISTERIOLYSIN REGULATORY PROTEIN"/>
    <property type="match status" value="1"/>
</dbReference>
<dbReference type="CDD" id="cd00038">
    <property type="entry name" value="CAP_ED"/>
    <property type="match status" value="1"/>
</dbReference>
<organism evidence="7 8">
    <name type="scientific">Virgibacillus indicus</name>
    <dbReference type="NCBI Taxonomy" id="2024554"/>
    <lineage>
        <taxon>Bacteria</taxon>
        <taxon>Bacillati</taxon>
        <taxon>Bacillota</taxon>
        <taxon>Bacilli</taxon>
        <taxon>Bacillales</taxon>
        <taxon>Bacillaceae</taxon>
        <taxon>Virgibacillus</taxon>
    </lineage>
</organism>
<dbReference type="AlphaFoldDB" id="A0A265NBA2"/>
<dbReference type="InterPro" id="IPR014710">
    <property type="entry name" value="RmlC-like_jellyroll"/>
</dbReference>
<dbReference type="SUPFAM" id="SSF46785">
    <property type="entry name" value="Winged helix' DNA-binding domain"/>
    <property type="match status" value="1"/>
</dbReference>
<feature type="domain" description="HTH crp-type" evidence="6">
    <location>
        <begin position="157"/>
        <end position="226"/>
    </location>
</feature>
<evidence type="ECO:0000256" key="1">
    <source>
        <dbReference type="ARBA" id="ARBA00023015"/>
    </source>
</evidence>
<dbReference type="GO" id="GO:0003677">
    <property type="term" value="F:DNA binding"/>
    <property type="evidence" value="ECO:0007669"/>
    <property type="project" value="UniProtKB-KW"/>
</dbReference>
<dbReference type="RefSeq" id="WP_094885663.1">
    <property type="nucleotide sequence ID" value="NZ_NPMS01000004.1"/>
</dbReference>
<feature type="domain" description="Cyclic nucleotide-binding" evidence="5">
    <location>
        <begin position="23"/>
        <end position="143"/>
    </location>
</feature>
<evidence type="ECO:0000256" key="3">
    <source>
        <dbReference type="ARBA" id="ARBA00023159"/>
    </source>
</evidence>
<evidence type="ECO:0000259" key="5">
    <source>
        <dbReference type="PROSITE" id="PS50042"/>
    </source>
</evidence>
<dbReference type="Gene3D" id="2.60.120.10">
    <property type="entry name" value="Jelly Rolls"/>
    <property type="match status" value="1"/>
</dbReference>
<name>A0A265NBA2_9BACI</name>
<dbReference type="Gene3D" id="1.10.10.10">
    <property type="entry name" value="Winged helix-like DNA-binding domain superfamily/Winged helix DNA-binding domain"/>
    <property type="match status" value="1"/>
</dbReference>
<dbReference type="InterPro" id="IPR036390">
    <property type="entry name" value="WH_DNA-bd_sf"/>
</dbReference>
<comment type="caution">
    <text evidence="7">The sequence shown here is derived from an EMBL/GenBank/DDBJ whole genome shotgun (WGS) entry which is preliminary data.</text>
</comment>
<keyword evidence="2" id="KW-0238">DNA-binding</keyword>
<evidence type="ECO:0000256" key="2">
    <source>
        <dbReference type="ARBA" id="ARBA00023125"/>
    </source>
</evidence>
<dbReference type="SUPFAM" id="SSF51206">
    <property type="entry name" value="cAMP-binding domain-like"/>
    <property type="match status" value="1"/>
</dbReference>
<evidence type="ECO:0000256" key="4">
    <source>
        <dbReference type="ARBA" id="ARBA00023163"/>
    </source>
</evidence>
<keyword evidence="1" id="KW-0805">Transcription regulation</keyword>
<gene>
    <name evidence="7" type="ORF">CIL03_09695</name>
</gene>
<evidence type="ECO:0000313" key="8">
    <source>
        <dbReference type="Proteomes" id="UP000216498"/>
    </source>
</evidence>
<dbReference type="PROSITE" id="PS50042">
    <property type="entry name" value="CNMP_BINDING_3"/>
    <property type="match status" value="1"/>
</dbReference>
<dbReference type="Pfam" id="PF00027">
    <property type="entry name" value="cNMP_binding"/>
    <property type="match status" value="1"/>
</dbReference>
<sequence>MSESCNHNKELDSKHLCVSKVPFFNHLDHDEMVKIASMSSHRNFKKGEIIYHEGDPLEYLYIVHQGRVKSYQLFESGKEQLLRILDPGEFMGELALFTEKVLDSYAEAMAKTNICMIHRSDMQKLMQKHPTIAVKILEQFSNRLEQTEKLVGQLSSKDVETRTASYLIELADETNTNEIVLPMSKKDLASYLGTTQETISRRLSGFQTNGWIEQTGHRNIKLIDKQALVDIASE</sequence>
<dbReference type="GO" id="GO:0005829">
    <property type="term" value="C:cytosol"/>
    <property type="evidence" value="ECO:0007669"/>
    <property type="project" value="TreeGrafter"/>
</dbReference>
<dbReference type="Pfam" id="PF13545">
    <property type="entry name" value="HTH_Crp_2"/>
    <property type="match status" value="1"/>
</dbReference>
<dbReference type="Proteomes" id="UP000216498">
    <property type="component" value="Unassembled WGS sequence"/>
</dbReference>
<dbReference type="CDD" id="cd00092">
    <property type="entry name" value="HTH_CRP"/>
    <property type="match status" value="1"/>
</dbReference>
<keyword evidence="4" id="KW-0804">Transcription</keyword>
<dbReference type="GO" id="GO:0003700">
    <property type="term" value="F:DNA-binding transcription factor activity"/>
    <property type="evidence" value="ECO:0007669"/>
    <property type="project" value="TreeGrafter"/>
</dbReference>
<dbReference type="OrthoDB" id="9798104at2"/>
<dbReference type="EMBL" id="NPMS01000004">
    <property type="protein sequence ID" value="OZU88566.1"/>
    <property type="molecule type" value="Genomic_DNA"/>
</dbReference>
<accession>A0A265NBA2</accession>
<evidence type="ECO:0000313" key="7">
    <source>
        <dbReference type="EMBL" id="OZU88566.1"/>
    </source>
</evidence>
<dbReference type="PRINTS" id="PR00034">
    <property type="entry name" value="HTHCRP"/>
</dbReference>
<proteinExistence type="predicted"/>
<dbReference type="InterPro" id="IPR018490">
    <property type="entry name" value="cNMP-bd_dom_sf"/>
</dbReference>
<evidence type="ECO:0000259" key="6">
    <source>
        <dbReference type="PROSITE" id="PS51063"/>
    </source>
</evidence>
<reference evidence="7 8" key="1">
    <citation type="submission" date="2017-08" db="EMBL/GenBank/DDBJ databases">
        <title>Virgibacillus indicus sp. nov. and Virgibacillus profoundi sp. nov, two moderately halophilic bacteria isolated from marine sediment by using the Microfluidic Streak Plate.</title>
        <authorList>
            <person name="Xu B."/>
            <person name="Hu B."/>
            <person name="Wang J."/>
            <person name="Zhu Y."/>
            <person name="Huang L."/>
            <person name="Du W."/>
            <person name="Huang Y."/>
        </authorList>
    </citation>
    <scope>NUCLEOTIDE SEQUENCE [LARGE SCALE GENOMIC DNA]</scope>
    <source>
        <strain evidence="7 8">IO3-P2-C2</strain>
    </source>
</reference>